<evidence type="ECO:0000256" key="1">
    <source>
        <dbReference type="ARBA" id="ARBA00022679"/>
    </source>
</evidence>
<evidence type="ECO:0000259" key="2">
    <source>
        <dbReference type="Pfam" id="PF13847"/>
    </source>
</evidence>
<keyword evidence="4" id="KW-1185">Reference proteome</keyword>
<keyword evidence="3" id="KW-0489">Methyltransferase</keyword>
<dbReference type="InterPro" id="IPR029063">
    <property type="entry name" value="SAM-dependent_MTases_sf"/>
</dbReference>
<dbReference type="AlphaFoldDB" id="A0A521BBK8"/>
<evidence type="ECO:0000313" key="4">
    <source>
        <dbReference type="Proteomes" id="UP000317315"/>
    </source>
</evidence>
<dbReference type="CDD" id="cd02440">
    <property type="entry name" value="AdoMet_MTases"/>
    <property type="match status" value="1"/>
</dbReference>
<dbReference type="InterPro" id="IPR025714">
    <property type="entry name" value="Methyltranfer_dom"/>
</dbReference>
<dbReference type="GO" id="GO:0032259">
    <property type="term" value="P:methylation"/>
    <property type="evidence" value="ECO:0007669"/>
    <property type="project" value="UniProtKB-KW"/>
</dbReference>
<dbReference type="PANTHER" id="PTHR43861:SF3">
    <property type="entry name" value="PUTATIVE (AFU_ORTHOLOGUE AFUA_2G14390)-RELATED"/>
    <property type="match status" value="1"/>
</dbReference>
<reference evidence="3 4" key="1">
    <citation type="submission" date="2017-05" db="EMBL/GenBank/DDBJ databases">
        <authorList>
            <person name="Varghese N."/>
            <person name="Submissions S."/>
        </authorList>
    </citation>
    <scope>NUCLEOTIDE SEQUENCE [LARGE SCALE GENOMIC DNA]</scope>
    <source>
        <strain evidence="3 4">DSM 16304</strain>
    </source>
</reference>
<dbReference type="SUPFAM" id="SSF53335">
    <property type="entry name" value="S-adenosyl-L-methionine-dependent methyltransferases"/>
    <property type="match status" value="1"/>
</dbReference>
<dbReference type="RefSeq" id="WP_142934290.1">
    <property type="nucleotide sequence ID" value="NZ_FXTM01000004.1"/>
</dbReference>
<dbReference type="PANTHER" id="PTHR43861">
    <property type="entry name" value="TRANS-ACONITATE 2-METHYLTRANSFERASE-RELATED"/>
    <property type="match status" value="1"/>
</dbReference>
<organism evidence="3 4">
    <name type="scientific">Balnearium lithotrophicum</name>
    <dbReference type="NCBI Taxonomy" id="223788"/>
    <lineage>
        <taxon>Bacteria</taxon>
        <taxon>Pseudomonadati</taxon>
        <taxon>Aquificota</taxon>
        <taxon>Aquificia</taxon>
        <taxon>Desulfurobacteriales</taxon>
        <taxon>Desulfurobacteriaceae</taxon>
        <taxon>Balnearium</taxon>
    </lineage>
</organism>
<keyword evidence="1 3" id="KW-0808">Transferase</keyword>
<feature type="domain" description="Methyltransferase" evidence="2">
    <location>
        <begin position="38"/>
        <end position="140"/>
    </location>
</feature>
<dbReference type="OrthoDB" id="9791837at2"/>
<dbReference type="EMBL" id="FXTM01000004">
    <property type="protein sequence ID" value="SMO44466.1"/>
    <property type="molecule type" value="Genomic_DNA"/>
</dbReference>
<dbReference type="GO" id="GO:0008757">
    <property type="term" value="F:S-adenosylmethionine-dependent methyltransferase activity"/>
    <property type="evidence" value="ECO:0007669"/>
    <property type="project" value="InterPro"/>
</dbReference>
<sequence length="200" mass="22821">MSVFDEAAKTWDLKPERVDTARRIGEAIVSLLPVSRKWRVLDFGAGTGLLTFYLEPFVSEVVSLDNSKGMVEVLSEKIEKLGIKKVKPVLGSFEDTHFEEPFDLIVSSMAVHHVKDLKSLFNWFSSNLKSKGFLAISDLEKEDGTFHSSNEGVYHFGFDREEIFKFMKLSGIEPVDYRVVKVFHRNNKEYPLFLAVGRKP</sequence>
<proteinExistence type="predicted"/>
<dbReference type="Proteomes" id="UP000317315">
    <property type="component" value="Unassembled WGS sequence"/>
</dbReference>
<accession>A0A521BBK8</accession>
<gene>
    <name evidence="3" type="ORF">SAMN06269117_104116</name>
</gene>
<protein>
    <submittedName>
        <fullName evidence="3">Methyltransferase domain-containing protein</fullName>
    </submittedName>
</protein>
<name>A0A521BBK8_9BACT</name>
<dbReference type="Gene3D" id="3.40.50.150">
    <property type="entry name" value="Vaccinia Virus protein VP39"/>
    <property type="match status" value="1"/>
</dbReference>
<evidence type="ECO:0000313" key="3">
    <source>
        <dbReference type="EMBL" id="SMO44466.1"/>
    </source>
</evidence>
<dbReference type="Pfam" id="PF13847">
    <property type="entry name" value="Methyltransf_31"/>
    <property type="match status" value="1"/>
</dbReference>